<protein>
    <submittedName>
        <fullName evidence="6">Flagellar hook-associated protein 3 FlgL</fullName>
    </submittedName>
</protein>
<feature type="domain" description="Flagellin C-terminal" evidence="5">
    <location>
        <begin position="207"/>
        <end position="289"/>
    </location>
</feature>
<dbReference type="InterPro" id="IPR013384">
    <property type="entry name" value="Flagell_FlgL"/>
</dbReference>
<evidence type="ECO:0000259" key="4">
    <source>
        <dbReference type="Pfam" id="PF00669"/>
    </source>
</evidence>
<keyword evidence="6" id="KW-0969">Cilium</keyword>
<evidence type="ECO:0000313" key="6">
    <source>
        <dbReference type="EMBL" id="MBM7478485.1"/>
    </source>
</evidence>
<keyword evidence="3" id="KW-0975">Bacterial flagellum</keyword>
<name>A0ABS2LDJ9_9CELL</name>
<evidence type="ECO:0000313" key="7">
    <source>
        <dbReference type="Proteomes" id="UP000698059"/>
    </source>
</evidence>
<evidence type="ECO:0000256" key="1">
    <source>
        <dbReference type="ARBA" id="ARBA00004365"/>
    </source>
</evidence>
<evidence type="ECO:0000259" key="5">
    <source>
        <dbReference type="Pfam" id="PF00700"/>
    </source>
</evidence>
<dbReference type="SUPFAM" id="SSF64518">
    <property type="entry name" value="Phase 1 flagellin"/>
    <property type="match status" value="1"/>
</dbReference>
<dbReference type="EMBL" id="JAFBBO010000001">
    <property type="protein sequence ID" value="MBM7478485.1"/>
    <property type="molecule type" value="Genomic_DNA"/>
</dbReference>
<evidence type="ECO:0000256" key="3">
    <source>
        <dbReference type="ARBA" id="ARBA00023143"/>
    </source>
</evidence>
<keyword evidence="7" id="KW-1185">Reference proteome</keyword>
<dbReference type="InterPro" id="IPR001029">
    <property type="entry name" value="Flagellin_N"/>
</dbReference>
<dbReference type="Pfam" id="PF00700">
    <property type="entry name" value="Flagellin_C"/>
    <property type="match status" value="1"/>
</dbReference>
<dbReference type="InterPro" id="IPR046358">
    <property type="entry name" value="Flagellin_C"/>
</dbReference>
<comment type="similarity">
    <text evidence="2">Belongs to the bacterial flagellin family.</text>
</comment>
<keyword evidence="6" id="KW-0966">Cell projection</keyword>
<feature type="domain" description="Flagellin N-terminal" evidence="4">
    <location>
        <begin position="4"/>
        <end position="139"/>
    </location>
</feature>
<dbReference type="Proteomes" id="UP000698059">
    <property type="component" value="Unassembled WGS sequence"/>
</dbReference>
<organism evidence="6 7">
    <name type="scientific">Oerskovia jenensis</name>
    <dbReference type="NCBI Taxonomy" id="162169"/>
    <lineage>
        <taxon>Bacteria</taxon>
        <taxon>Bacillati</taxon>
        <taxon>Actinomycetota</taxon>
        <taxon>Actinomycetes</taxon>
        <taxon>Micrococcales</taxon>
        <taxon>Cellulomonadaceae</taxon>
        <taxon>Oerskovia</taxon>
    </lineage>
</organism>
<comment type="caution">
    <text evidence="6">The sequence shown here is derived from an EMBL/GenBank/DDBJ whole genome shotgun (WGS) entry which is preliminary data.</text>
</comment>
<proteinExistence type="inferred from homology"/>
<dbReference type="RefSeq" id="WP_307822432.1">
    <property type="nucleotide sequence ID" value="NZ_BAAAVF010000030.1"/>
</dbReference>
<dbReference type="InterPro" id="IPR001492">
    <property type="entry name" value="Flagellin"/>
</dbReference>
<reference evidence="6 7" key="1">
    <citation type="submission" date="2021-01" db="EMBL/GenBank/DDBJ databases">
        <title>Sequencing the genomes of 1000 actinobacteria strains.</title>
        <authorList>
            <person name="Klenk H.-P."/>
        </authorList>
    </citation>
    <scope>NUCLEOTIDE SEQUENCE [LARGE SCALE GENOMIC DNA]</scope>
    <source>
        <strain evidence="6 7">DSM 46000</strain>
    </source>
</reference>
<dbReference type="Pfam" id="PF00669">
    <property type="entry name" value="Flagellin_N"/>
    <property type="match status" value="1"/>
</dbReference>
<dbReference type="NCBIfam" id="TIGR02550">
    <property type="entry name" value="flagell_flgL"/>
    <property type="match status" value="1"/>
</dbReference>
<sequence>MRITNQMQASFVTRSMQANLARMAELQEQGTSGRKLVRASSDPSAAADALSVRNQLATEKQYQRNIENGDGWLSTLDSALKSVTDVVQRVRDLVMQGASDTASPDAREAIAIELDELRSELLRQSNTTFLGRSVFAGTSDEGVAFRDDYTFTGVPGSTVERRIGADSTVQVDIDGTAVFGTGPDSVFALLDTVVADLRAGTNVRSHLGAVDSRLSAVLTQHTTVGARQNQLERATDTNADSQLALKTQRAGIEDADIAEIAIDLQLKQVAYQATLSIGSNILQPTLMDYLR</sequence>
<dbReference type="PANTHER" id="PTHR42792:SF1">
    <property type="entry name" value="FLAGELLAR HOOK-ASSOCIATED PROTEIN 3"/>
    <property type="match status" value="1"/>
</dbReference>
<evidence type="ECO:0000256" key="2">
    <source>
        <dbReference type="ARBA" id="ARBA00005709"/>
    </source>
</evidence>
<dbReference type="Gene3D" id="1.20.1330.10">
    <property type="entry name" value="f41 fragment of flagellin, N-terminal domain"/>
    <property type="match status" value="1"/>
</dbReference>
<accession>A0ABS2LDJ9</accession>
<gene>
    <name evidence="6" type="ORF">JOD49_001405</name>
</gene>
<keyword evidence="6" id="KW-0282">Flagellum</keyword>
<comment type="subcellular location">
    <subcellularLocation>
        <location evidence="1">Bacterial flagellum</location>
    </subcellularLocation>
</comment>
<dbReference type="PANTHER" id="PTHR42792">
    <property type="entry name" value="FLAGELLIN"/>
    <property type="match status" value="1"/>
</dbReference>